<dbReference type="Gene3D" id="1.20.1250.20">
    <property type="entry name" value="MFS general substrate transporter like domains"/>
    <property type="match status" value="1"/>
</dbReference>
<dbReference type="Pfam" id="PF07690">
    <property type="entry name" value="MFS_1"/>
    <property type="match status" value="1"/>
</dbReference>
<dbReference type="InterPro" id="IPR011701">
    <property type="entry name" value="MFS"/>
</dbReference>
<protein>
    <submittedName>
        <fullName evidence="8">FSR family fosmidomycin resistance protein-like MFS transporter</fullName>
    </submittedName>
</protein>
<dbReference type="OrthoDB" id="9770492at2"/>
<sequence length="390" mass="40792">MKPRSIWLLAAGHFFTDVNQGAIAALLPFFIAEHHLSYAAAAGILFAANITSSIIQPLFGYFSDCSGRSWLMPLGVFLAGLGLALAGVMPSYPLILCSVAMSGVGVALFHPDGARLANSASARQKAVGMSYFTVGGNTGFAAGPILATAVLSLWGLRGTLALLIPPALVALILYRRFAGASCPAGPDPQQPPTPAGTAPDQWSPFLRISGAVIVRSILFYGLTTFLPLYWIHILHQSKTLGAGSISILYLSGAVGTLIGGRLAERFGYRAVIGGGFALLFPIFWLFSRTTDLYLATALLIPMGIALYAPFSPMVVLGQRYLPNRVGLASGVTLGLAVSIGGLAAPGLGRLADSYGLHSALSLLLIFPVIATLLALSLPERRPGTSVVRSQ</sequence>
<dbReference type="InterPro" id="IPR020846">
    <property type="entry name" value="MFS_dom"/>
</dbReference>
<evidence type="ECO:0000313" key="9">
    <source>
        <dbReference type="Proteomes" id="UP000295008"/>
    </source>
</evidence>
<name>A0A4R1R0J8_HYDET</name>
<feature type="transmembrane region" description="Helical" evidence="6">
    <location>
        <begin position="131"/>
        <end position="150"/>
    </location>
</feature>
<evidence type="ECO:0000256" key="2">
    <source>
        <dbReference type="ARBA" id="ARBA00022448"/>
    </source>
</evidence>
<gene>
    <name evidence="8" type="ORF">EDC14_104013</name>
</gene>
<feature type="transmembrane region" description="Helical" evidence="6">
    <location>
        <begin position="292"/>
        <end position="315"/>
    </location>
</feature>
<feature type="transmembrane region" description="Helical" evidence="6">
    <location>
        <begin position="327"/>
        <end position="348"/>
    </location>
</feature>
<feature type="domain" description="Major facilitator superfamily (MFS) profile" evidence="7">
    <location>
        <begin position="5"/>
        <end position="382"/>
    </location>
</feature>
<proteinExistence type="predicted"/>
<accession>A0A4R1R0J8</accession>
<feature type="transmembrane region" description="Helical" evidence="6">
    <location>
        <begin position="212"/>
        <end position="233"/>
    </location>
</feature>
<feature type="transmembrane region" description="Helical" evidence="6">
    <location>
        <begin position="354"/>
        <end position="375"/>
    </location>
</feature>
<evidence type="ECO:0000256" key="1">
    <source>
        <dbReference type="ARBA" id="ARBA00004651"/>
    </source>
</evidence>
<evidence type="ECO:0000256" key="3">
    <source>
        <dbReference type="ARBA" id="ARBA00022692"/>
    </source>
</evidence>
<dbReference type="PANTHER" id="PTHR43129:SF1">
    <property type="entry name" value="FOSMIDOMYCIN RESISTANCE PROTEIN"/>
    <property type="match status" value="1"/>
</dbReference>
<keyword evidence="3 6" id="KW-0812">Transmembrane</keyword>
<dbReference type="EMBL" id="SLUN01000040">
    <property type="protein sequence ID" value="TCL58799.1"/>
    <property type="molecule type" value="Genomic_DNA"/>
</dbReference>
<dbReference type="InterPro" id="IPR036259">
    <property type="entry name" value="MFS_trans_sf"/>
</dbReference>
<dbReference type="PANTHER" id="PTHR43129">
    <property type="entry name" value="FOSMIDOMYCIN RESISTANCE PROTEIN"/>
    <property type="match status" value="1"/>
</dbReference>
<keyword evidence="5 6" id="KW-0472">Membrane</keyword>
<feature type="transmembrane region" description="Helical" evidence="6">
    <location>
        <begin position="266"/>
        <end position="286"/>
    </location>
</feature>
<dbReference type="CDD" id="cd17478">
    <property type="entry name" value="MFS_FsR"/>
    <property type="match status" value="1"/>
</dbReference>
<comment type="subcellular location">
    <subcellularLocation>
        <location evidence="1">Cell membrane</location>
        <topology evidence="1">Multi-pass membrane protein</topology>
    </subcellularLocation>
</comment>
<keyword evidence="4 6" id="KW-1133">Transmembrane helix</keyword>
<organism evidence="8 9">
    <name type="scientific">Hydrogenispora ethanolica</name>
    <dbReference type="NCBI Taxonomy" id="1082276"/>
    <lineage>
        <taxon>Bacteria</taxon>
        <taxon>Bacillati</taxon>
        <taxon>Bacillota</taxon>
        <taxon>Hydrogenispora</taxon>
    </lineage>
</organism>
<dbReference type="SUPFAM" id="SSF103473">
    <property type="entry name" value="MFS general substrate transporter"/>
    <property type="match status" value="1"/>
</dbReference>
<evidence type="ECO:0000259" key="7">
    <source>
        <dbReference type="PROSITE" id="PS50850"/>
    </source>
</evidence>
<evidence type="ECO:0000256" key="4">
    <source>
        <dbReference type="ARBA" id="ARBA00022989"/>
    </source>
</evidence>
<feature type="transmembrane region" description="Helical" evidence="6">
    <location>
        <begin position="156"/>
        <end position="174"/>
    </location>
</feature>
<evidence type="ECO:0000256" key="5">
    <source>
        <dbReference type="ARBA" id="ARBA00023136"/>
    </source>
</evidence>
<keyword evidence="9" id="KW-1185">Reference proteome</keyword>
<dbReference type="PROSITE" id="PS50850">
    <property type="entry name" value="MFS"/>
    <property type="match status" value="1"/>
</dbReference>
<feature type="transmembrane region" description="Helical" evidence="6">
    <location>
        <begin position="40"/>
        <end position="62"/>
    </location>
</feature>
<feature type="transmembrane region" description="Helical" evidence="6">
    <location>
        <begin position="239"/>
        <end position="259"/>
    </location>
</feature>
<dbReference type="AlphaFoldDB" id="A0A4R1R0J8"/>
<dbReference type="GO" id="GO:0022857">
    <property type="term" value="F:transmembrane transporter activity"/>
    <property type="evidence" value="ECO:0007669"/>
    <property type="project" value="InterPro"/>
</dbReference>
<dbReference type="RefSeq" id="WP_132016660.1">
    <property type="nucleotide sequence ID" value="NZ_SLUN01000040.1"/>
</dbReference>
<keyword evidence="2" id="KW-0813">Transport</keyword>
<dbReference type="GO" id="GO:0005886">
    <property type="term" value="C:plasma membrane"/>
    <property type="evidence" value="ECO:0007669"/>
    <property type="project" value="UniProtKB-SubCell"/>
</dbReference>
<comment type="caution">
    <text evidence="8">The sequence shown here is derived from an EMBL/GenBank/DDBJ whole genome shotgun (WGS) entry which is preliminary data.</text>
</comment>
<evidence type="ECO:0000313" key="8">
    <source>
        <dbReference type="EMBL" id="TCL58799.1"/>
    </source>
</evidence>
<dbReference type="Proteomes" id="UP000295008">
    <property type="component" value="Unassembled WGS sequence"/>
</dbReference>
<feature type="transmembrane region" description="Helical" evidence="6">
    <location>
        <begin position="69"/>
        <end position="86"/>
    </location>
</feature>
<evidence type="ECO:0000256" key="6">
    <source>
        <dbReference type="SAM" id="Phobius"/>
    </source>
</evidence>
<reference evidence="8 9" key="1">
    <citation type="submission" date="2019-03" db="EMBL/GenBank/DDBJ databases">
        <title>Genomic Encyclopedia of Type Strains, Phase IV (KMG-IV): sequencing the most valuable type-strain genomes for metagenomic binning, comparative biology and taxonomic classification.</title>
        <authorList>
            <person name="Goeker M."/>
        </authorList>
    </citation>
    <scope>NUCLEOTIDE SEQUENCE [LARGE SCALE GENOMIC DNA]</scope>
    <source>
        <strain evidence="8 9">LX-B</strain>
    </source>
</reference>